<evidence type="ECO:0000313" key="3">
    <source>
        <dbReference type="EMBL" id="CCG80905.1"/>
    </source>
</evidence>
<evidence type="ECO:0000259" key="2">
    <source>
        <dbReference type="Pfam" id="PF08729"/>
    </source>
</evidence>
<dbReference type="AlphaFoldDB" id="R4XC40"/>
<feature type="domain" description="Hpc2-related" evidence="2">
    <location>
        <begin position="98"/>
        <end position="142"/>
    </location>
</feature>
<keyword evidence="4" id="KW-1185">Reference proteome</keyword>
<name>R4XC40_TAPDE</name>
<evidence type="ECO:0000256" key="1">
    <source>
        <dbReference type="SAM" id="MobiDB-lite"/>
    </source>
</evidence>
<feature type="compositionally biased region" description="Low complexity" evidence="1">
    <location>
        <begin position="418"/>
        <end position="446"/>
    </location>
</feature>
<proteinExistence type="predicted"/>
<feature type="compositionally biased region" description="Basic and acidic residues" evidence="1">
    <location>
        <begin position="364"/>
        <end position="385"/>
    </location>
</feature>
<dbReference type="Proteomes" id="UP000013776">
    <property type="component" value="Unassembled WGS sequence"/>
</dbReference>
<sequence length="556" mass="59527">MDLLGRSSKPQAARAPNIIVHVSLDQPNVNFNFAALAEAKYGWDALHPVAARLRAINRYESEDESDSEAPIGDGQPAENGILGNTKGDGSGTELTQTKKKRKRRKDLEYYDINDPFIDDDELVLQERTAASKDGFFVFQGPLVAEGEKVRIEKADGTQVRGAGRGSRGGRSSRARSSTGRVSRSRTNTTRTETTAVSEEPQATTNPPAIGTDGVGPDAVALQEASTAVHVAGSSKTRVPHATEEVNSSTTKQKKRPHSGSETPSPDVARKRQDAATSSPLINPPSPVSISQVPSTGASTPDATASRKRQPPTTTLLKRAEKAGATGTPRTADKTPSLHASNPFPMASPSPDPSLSASAKRQRKPAREKTIEEKAELARRARESRERKRLAKQAQERAMLARADPAIDTSSITAKEARPSPAKPSARAAATPERTPQQKAKLAILAQKAKDARRRKREEKLNRENAAQLAQAASASALQETQQVSEPTGGLLSQDNRVNNDNGAVTEDMQKIKDESLPAQDINLAQDKSKTAQVIQELKGTSSPSGRSMSVNALLAK</sequence>
<feature type="region of interest" description="Disordered" evidence="1">
    <location>
        <begin position="155"/>
        <end position="518"/>
    </location>
</feature>
<dbReference type="STRING" id="1097556.R4XC40"/>
<accession>R4XC40</accession>
<feature type="compositionally biased region" description="Polar residues" evidence="1">
    <location>
        <begin position="479"/>
        <end position="502"/>
    </location>
</feature>
<dbReference type="EMBL" id="CAHR02000018">
    <property type="protein sequence ID" value="CCG80905.1"/>
    <property type="molecule type" value="Genomic_DNA"/>
</dbReference>
<feature type="compositionally biased region" description="Low complexity" evidence="1">
    <location>
        <begin position="169"/>
        <end position="199"/>
    </location>
</feature>
<dbReference type="InterPro" id="IPR014840">
    <property type="entry name" value="HRD"/>
</dbReference>
<dbReference type="Pfam" id="PF08729">
    <property type="entry name" value="HUN"/>
    <property type="match status" value="1"/>
</dbReference>
<dbReference type="OrthoDB" id="5576775at2759"/>
<feature type="region of interest" description="Disordered" evidence="1">
    <location>
        <begin position="534"/>
        <end position="556"/>
    </location>
</feature>
<feature type="region of interest" description="Disordered" evidence="1">
    <location>
        <begin position="61"/>
        <end position="103"/>
    </location>
</feature>
<gene>
    <name evidence="3" type="ORF">TAPDE_000559</name>
</gene>
<organism evidence="3 4">
    <name type="scientific">Taphrina deformans (strain PYCC 5710 / ATCC 11124 / CBS 356.35 / IMI 108563 / JCM 9778 / NBRC 8474)</name>
    <name type="common">Peach leaf curl fungus</name>
    <name type="synonym">Lalaria deformans</name>
    <dbReference type="NCBI Taxonomy" id="1097556"/>
    <lineage>
        <taxon>Eukaryota</taxon>
        <taxon>Fungi</taxon>
        <taxon>Dikarya</taxon>
        <taxon>Ascomycota</taxon>
        <taxon>Taphrinomycotina</taxon>
        <taxon>Taphrinomycetes</taxon>
        <taxon>Taphrinales</taxon>
        <taxon>Taphrinaceae</taxon>
        <taxon>Taphrina</taxon>
    </lineage>
</organism>
<reference evidence="3 4" key="1">
    <citation type="journal article" date="2013" name="MBio">
        <title>Genome sequencing of the plant pathogen Taphrina deformans, the causal agent of peach leaf curl.</title>
        <authorList>
            <person name="Cisse O.H."/>
            <person name="Almeida J.M.G.C.F."/>
            <person name="Fonseca A."/>
            <person name="Kumar A.A."/>
            <person name="Salojaervi J."/>
            <person name="Overmyer K."/>
            <person name="Hauser P.M."/>
            <person name="Pagni M."/>
        </authorList>
    </citation>
    <scope>NUCLEOTIDE SEQUENCE [LARGE SCALE GENOMIC DNA]</scope>
    <source>
        <strain evidence="4">PYCC 5710 / ATCC 11124 / CBS 356.35 / IMI 108563 / JCM 9778 / NBRC 8474</strain>
    </source>
</reference>
<protein>
    <recommendedName>
        <fullName evidence="2">Hpc2-related domain-containing protein</fullName>
    </recommendedName>
</protein>
<comment type="caution">
    <text evidence="3">The sequence shown here is derived from an EMBL/GenBank/DDBJ whole genome shotgun (WGS) entry which is preliminary data.</text>
</comment>
<dbReference type="VEuPathDB" id="FungiDB:TAPDE_000559"/>
<evidence type="ECO:0000313" key="4">
    <source>
        <dbReference type="Proteomes" id="UP000013776"/>
    </source>
</evidence>
<feature type="compositionally biased region" description="Low complexity" evidence="1">
    <location>
        <begin position="463"/>
        <end position="478"/>
    </location>
</feature>
<feature type="compositionally biased region" description="Polar residues" evidence="1">
    <location>
        <begin position="534"/>
        <end position="550"/>
    </location>
</feature>
<dbReference type="eggNOG" id="ENOG502RG9A">
    <property type="taxonomic scope" value="Eukaryota"/>
</dbReference>